<dbReference type="AlphaFoldDB" id="A0A1G7SQD6"/>
<keyword evidence="3" id="KW-0808">Transferase</keyword>
<dbReference type="InterPro" id="IPR001173">
    <property type="entry name" value="Glyco_trans_2-like"/>
</dbReference>
<keyword evidence="1" id="KW-0812">Transmembrane</keyword>
<dbReference type="Pfam" id="PF13632">
    <property type="entry name" value="Glyco_trans_2_3"/>
    <property type="match status" value="1"/>
</dbReference>
<evidence type="ECO:0000259" key="2">
    <source>
        <dbReference type="Pfam" id="PF13632"/>
    </source>
</evidence>
<feature type="transmembrane region" description="Helical" evidence="1">
    <location>
        <begin position="116"/>
        <end position="139"/>
    </location>
</feature>
<keyword evidence="1" id="KW-1133">Transmembrane helix</keyword>
<dbReference type="GO" id="GO:0016740">
    <property type="term" value="F:transferase activity"/>
    <property type="evidence" value="ECO:0007669"/>
    <property type="project" value="UniProtKB-KW"/>
</dbReference>
<evidence type="ECO:0000313" key="3">
    <source>
        <dbReference type="EMBL" id="SDG25014.1"/>
    </source>
</evidence>
<name>A0A1G7SQD6_9EURY</name>
<sequence length="240" mass="27553">MGIAAWCNSIYTKTTKGPYQLLGKGYFLTVEDLWEIGDWQIDATTEDLTLGIDAYEAGYSLGIIDRYIQDICPADFNDWVSQKRRWAAGPYSYLGSDDFDFRELVRFWTYSASNQVISVVNVIGVPAGILYFMFVLAGFDLYNSPPLVIITIVNLLNWVYYSVKTYQATIHGVQFESRLERVKFYLSSNPISQLIYSMLWAIPISLAVWNYLFGDETREFHVTPKQTDTEVEMDSSYVDD</sequence>
<accession>A0A1G7SQD6</accession>
<proteinExistence type="predicted"/>
<keyword evidence="1" id="KW-0472">Membrane</keyword>
<feature type="domain" description="Glycosyltransferase 2-like" evidence="2">
    <location>
        <begin position="11"/>
        <end position="136"/>
    </location>
</feature>
<evidence type="ECO:0000313" key="4">
    <source>
        <dbReference type="Proteomes" id="UP000199076"/>
    </source>
</evidence>
<dbReference type="EMBL" id="FNBK01000019">
    <property type="protein sequence ID" value="SDG25014.1"/>
    <property type="molecule type" value="Genomic_DNA"/>
</dbReference>
<reference evidence="4" key="1">
    <citation type="submission" date="2016-10" db="EMBL/GenBank/DDBJ databases">
        <authorList>
            <person name="Varghese N."/>
            <person name="Submissions S."/>
        </authorList>
    </citation>
    <scope>NUCLEOTIDE SEQUENCE [LARGE SCALE GENOMIC DNA]</scope>
    <source>
        <strain evidence="4">IBRC-M 10760</strain>
    </source>
</reference>
<protein>
    <submittedName>
        <fullName evidence="3">Glycosyl transferase family group 2</fullName>
    </submittedName>
</protein>
<feature type="transmembrane region" description="Helical" evidence="1">
    <location>
        <begin position="184"/>
        <end position="209"/>
    </location>
</feature>
<dbReference type="STRING" id="660518.SAMN05216218_11961"/>
<keyword evidence="4" id="KW-1185">Reference proteome</keyword>
<organism evidence="3 4">
    <name type="scientific">Halorientalis regularis</name>
    <dbReference type="NCBI Taxonomy" id="660518"/>
    <lineage>
        <taxon>Archaea</taxon>
        <taxon>Methanobacteriati</taxon>
        <taxon>Methanobacteriota</taxon>
        <taxon>Stenosarchaea group</taxon>
        <taxon>Halobacteria</taxon>
        <taxon>Halobacteriales</taxon>
        <taxon>Haloarculaceae</taxon>
        <taxon>Halorientalis</taxon>
    </lineage>
</organism>
<evidence type="ECO:0000256" key="1">
    <source>
        <dbReference type="SAM" id="Phobius"/>
    </source>
</evidence>
<dbReference type="Proteomes" id="UP000199076">
    <property type="component" value="Unassembled WGS sequence"/>
</dbReference>
<gene>
    <name evidence="3" type="ORF">SAMN05216218_11961</name>
</gene>